<organism evidence="4">
    <name type="scientific">uncultured Nocardioidaceae bacterium</name>
    <dbReference type="NCBI Taxonomy" id="253824"/>
    <lineage>
        <taxon>Bacteria</taxon>
        <taxon>Bacillati</taxon>
        <taxon>Actinomycetota</taxon>
        <taxon>Actinomycetes</taxon>
        <taxon>Propionibacteriales</taxon>
        <taxon>Nocardioidaceae</taxon>
        <taxon>environmental samples</taxon>
    </lineage>
</organism>
<proteinExistence type="predicted"/>
<dbReference type="InterPro" id="IPR052376">
    <property type="entry name" value="Oxidative_Scav/Glycosyltrans"/>
</dbReference>
<gene>
    <name evidence="4" type="ORF">AVDCRST_MAG72-468</name>
</gene>
<sequence>MKADPFALLKLLDVQVLDSRLDQLRHGLEHMPEAGELASLRQQRTEVDNRARDVRVSVDDLTREQKKADADVEQVKARRKRDQDRIDQGLVANPKDLERMQGELVSLARRITSLEDTELEVMEQLETAQHELDSLTVELAGLDEQIASVSAELDEKAGTLNQQLAESGEERKQVAAELPEDLMALYDRLRVQKGGVGAAALRARRCGGCRLELNAADLGVIAKAPSNEVLRCEECNRILVRTSESGI</sequence>
<evidence type="ECO:0000313" key="4">
    <source>
        <dbReference type="EMBL" id="CAA9335975.1"/>
    </source>
</evidence>
<dbReference type="Pfam" id="PF24481">
    <property type="entry name" value="CT398_CC"/>
    <property type="match status" value="1"/>
</dbReference>
<dbReference type="EMBL" id="CADCUJ010000021">
    <property type="protein sequence ID" value="CAA9335975.1"/>
    <property type="molecule type" value="Genomic_DNA"/>
</dbReference>
<reference evidence="4" key="1">
    <citation type="submission" date="2020-02" db="EMBL/GenBank/DDBJ databases">
        <authorList>
            <person name="Meier V. D."/>
        </authorList>
    </citation>
    <scope>NUCLEOTIDE SEQUENCE</scope>
    <source>
        <strain evidence="4">AVDCRST_MAG72</strain>
    </source>
</reference>
<keyword evidence="1" id="KW-0175">Coiled coil</keyword>
<accession>A0A6J4LMX1</accession>
<dbReference type="AlphaFoldDB" id="A0A6J4LMX1"/>
<dbReference type="PANTHER" id="PTHR39082:SF1">
    <property type="entry name" value="SCAVENGER RECEPTOR CLASS A MEMBER 3"/>
    <property type="match status" value="1"/>
</dbReference>
<protein>
    <submittedName>
        <fullName evidence="4">Uncharacterized protein</fullName>
    </submittedName>
</protein>
<feature type="domain" description="C4-type zinc ribbon" evidence="2">
    <location>
        <begin position="205"/>
        <end position="239"/>
    </location>
</feature>
<name>A0A6J4LMX1_9ACTN</name>
<dbReference type="InterPro" id="IPR056003">
    <property type="entry name" value="CT398_CC_hairpin"/>
</dbReference>
<dbReference type="PANTHER" id="PTHR39082">
    <property type="entry name" value="PHOSPHOLIPASE C-BETA-2-RELATED"/>
    <property type="match status" value="1"/>
</dbReference>
<dbReference type="Pfam" id="PF02591">
    <property type="entry name" value="Zn_ribbon_9"/>
    <property type="match status" value="1"/>
</dbReference>
<evidence type="ECO:0000259" key="3">
    <source>
        <dbReference type="Pfam" id="PF24481"/>
    </source>
</evidence>
<evidence type="ECO:0000259" key="2">
    <source>
        <dbReference type="Pfam" id="PF02591"/>
    </source>
</evidence>
<evidence type="ECO:0000256" key="1">
    <source>
        <dbReference type="SAM" id="Coils"/>
    </source>
</evidence>
<feature type="domain" description="CT398-like coiled coil hairpin" evidence="3">
    <location>
        <begin position="14"/>
        <end position="194"/>
    </location>
</feature>
<feature type="coiled-coil region" evidence="1">
    <location>
        <begin position="58"/>
        <end position="152"/>
    </location>
</feature>
<dbReference type="Gene3D" id="1.10.287.1490">
    <property type="match status" value="1"/>
</dbReference>
<dbReference type="InterPro" id="IPR003743">
    <property type="entry name" value="Zf-RING_7"/>
</dbReference>